<dbReference type="GO" id="GO:0055085">
    <property type="term" value="P:transmembrane transport"/>
    <property type="evidence" value="ECO:0007669"/>
    <property type="project" value="UniProtKB-ARBA"/>
</dbReference>
<dbReference type="SMART" id="SM00382">
    <property type="entry name" value="AAA"/>
    <property type="match status" value="1"/>
</dbReference>
<keyword evidence="2" id="KW-0813">Transport</keyword>
<accession>A0A2S7XBN5</accession>
<dbReference type="Proteomes" id="UP000239263">
    <property type="component" value="Unassembled WGS sequence"/>
</dbReference>
<reference evidence="6 7" key="1">
    <citation type="submission" date="2016-12" db="EMBL/GenBank/DDBJ databases">
        <title>Diversity of luminous bacteria.</title>
        <authorList>
            <person name="Yoshizawa S."/>
            <person name="Kogure K."/>
        </authorList>
    </citation>
    <scope>NUCLEOTIDE SEQUENCE [LARGE SCALE GENOMIC DNA]</scope>
    <source>
        <strain evidence="6 7">ATCC 33715</strain>
    </source>
</reference>
<gene>
    <name evidence="6" type="ORF">BTO22_02730</name>
</gene>
<keyword evidence="4 6" id="KW-0067">ATP-binding</keyword>
<dbReference type="Gene3D" id="3.40.50.300">
    <property type="entry name" value="P-loop containing nucleotide triphosphate hydrolases"/>
    <property type="match status" value="1"/>
</dbReference>
<evidence type="ECO:0000256" key="3">
    <source>
        <dbReference type="ARBA" id="ARBA00022741"/>
    </source>
</evidence>
<dbReference type="Pfam" id="PF00005">
    <property type="entry name" value="ABC_tran"/>
    <property type="match status" value="1"/>
</dbReference>
<dbReference type="PANTHER" id="PTHR43776">
    <property type="entry name" value="TRANSPORT ATP-BINDING PROTEIN"/>
    <property type="match status" value="1"/>
</dbReference>
<evidence type="ECO:0000259" key="5">
    <source>
        <dbReference type="PROSITE" id="PS50893"/>
    </source>
</evidence>
<sequence>MIYLTNATVRYQTKLLPLPDIRLAQGDILGLNGVSGSGKSTVAMLLSGFLIPTSGIVVTPAYDKHKANPVQWVGQHPELSFNPKWTLLKSLKESFRQVDFDSHLKSFSIEKEWLSRYPKELSGGQLQRIALLRALLPTTQYLLCDEITAQLDPITQQSIWTQLLKLSKEKNIGLLIISHEKSLLNSICEKVITLK</sequence>
<dbReference type="GO" id="GO:0005524">
    <property type="term" value="F:ATP binding"/>
    <property type="evidence" value="ECO:0007669"/>
    <property type="project" value="UniProtKB-KW"/>
</dbReference>
<dbReference type="InterPro" id="IPR027417">
    <property type="entry name" value="P-loop_NTPase"/>
</dbReference>
<proteinExistence type="inferred from homology"/>
<name>A0A2S7XBN5_9GAMM</name>
<evidence type="ECO:0000313" key="7">
    <source>
        <dbReference type="Proteomes" id="UP000239263"/>
    </source>
</evidence>
<evidence type="ECO:0000256" key="4">
    <source>
        <dbReference type="ARBA" id="ARBA00022840"/>
    </source>
</evidence>
<evidence type="ECO:0000313" key="6">
    <source>
        <dbReference type="EMBL" id="PQJ88552.1"/>
    </source>
</evidence>
<dbReference type="SUPFAM" id="SSF52540">
    <property type="entry name" value="P-loop containing nucleoside triphosphate hydrolases"/>
    <property type="match status" value="1"/>
</dbReference>
<dbReference type="PROSITE" id="PS00211">
    <property type="entry name" value="ABC_TRANSPORTER_1"/>
    <property type="match status" value="1"/>
</dbReference>
<evidence type="ECO:0000256" key="2">
    <source>
        <dbReference type="ARBA" id="ARBA00022448"/>
    </source>
</evidence>
<dbReference type="AlphaFoldDB" id="A0A2S7XBN5"/>
<dbReference type="InterPro" id="IPR003439">
    <property type="entry name" value="ABC_transporter-like_ATP-bd"/>
</dbReference>
<dbReference type="InterPro" id="IPR050319">
    <property type="entry name" value="ABC_transp_ATP-bind"/>
</dbReference>
<dbReference type="EMBL" id="MSCO01000001">
    <property type="protein sequence ID" value="PQJ88552.1"/>
    <property type="molecule type" value="Genomic_DNA"/>
</dbReference>
<protein>
    <submittedName>
        <fullName evidence="6">ABC transporter ATP-binding protein</fullName>
    </submittedName>
</protein>
<dbReference type="OrthoDB" id="9801477at2"/>
<dbReference type="GO" id="GO:0016887">
    <property type="term" value="F:ATP hydrolysis activity"/>
    <property type="evidence" value="ECO:0007669"/>
    <property type="project" value="InterPro"/>
</dbReference>
<comment type="caution">
    <text evidence="6">The sequence shown here is derived from an EMBL/GenBank/DDBJ whole genome shotgun (WGS) entry which is preliminary data.</text>
</comment>
<evidence type="ECO:0000256" key="1">
    <source>
        <dbReference type="ARBA" id="ARBA00005417"/>
    </source>
</evidence>
<dbReference type="InterPro" id="IPR003593">
    <property type="entry name" value="AAA+_ATPase"/>
</dbReference>
<dbReference type="PANTHER" id="PTHR43776:SF7">
    <property type="entry name" value="D,D-DIPEPTIDE TRANSPORT ATP-BINDING PROTEIN DDPF-RELATED"/>
    <property type="match status" value="1"/>
</dbReference>
<comment type="similarity">
    <text evidence="1">Belongs to the ABC transporter superfamily.</text>
</comment>
<dbReference type="InterPro" id="IPR017871">
    <property type="entry name" value="ABC_transporter-like_CS"/>
</dbReference>
<dbReference type="PROSITE" id="PS50893">
    <property type="entry name" value="ABC_TRANSPORTER_2"/>
    <property type="match status" value="1"/>
</dbReference>
<feature type="domain" description="ABC transporter" evidence="5">
    <location>
        <begin position="1"/>
        <end position="195"/>
    </location>
</feature>
<keyword evidence="3" id="KW-0547">Nucleotide-binding</keyword>
<organism evidence="6 7">
    <name type="scientific">Aliivibrio sifiae</name>
    <dbReference type="NCBI Taxonomy" id="566293"/>
    <lineage>
        <taxon>Bacteria</taxon>
        <taxon>Pseudomonadati</taxon>
        <taxon>Pseudomonadota</taxon>
        <taxon>Gammaproteobacteria</taxon>
        <taxon>Vibrionales</taxon>
        <taxon>Vibrionaceae</taxon>
        <taxon>Aliivibrio</taxon>
    </lineage>
</organism>
<dbReference type="RefSeq" id="WP_105054179.1">
    <property type="nucleotide sequence ID" value="NZ_CAWNRT010000001.1"/>
</dbReference>